<dbReference type="SUPFAM" id="SSF48403">
    <property type="entry name" value="Ankyrin repeat"/>
    <property type="match status" value="1"/>
</dbReference>
<feature type="repeat" description="ANK" evidence="3">
    <location>
        <begin position="45"/>
        <end position="77"/>
    </location>
</feature>
<dbReference type="PROSITE" id="PS50088">
    <property type="entry name" value="ANK_REPEAT"/>
    <property type="match status" value="6"/>
</dbReference>
<feature type="repeat" description="ANK" evidence="3">
    <location>
        <begin position="146"/>
        <end position="178"/>
    </location>
</feature>
<dbReference type="AlphaFoldDB" id="A0A9N9WG03"/>
<keyword evidence="1" id="KW-0677">Repeat</keyword>
<dbReference type="PROSITE" id="PS50297">
    <property type="entry name" value="ANK_REP_REGION"/>
    <property type="match status" value="5"/>
</dbReference>
<keyword evidence="2 3" id="KW-0040">ANK repeat</keyword>
<dbReference type="PANTHER" id="PTHR24141:SF1">
    <property type="entry name" value="2-5A-DEPENDENT RIBONUCLEASE"/>
    <property type="match status" value="1"/>
</dbReference>
<reference evidence="5" key="2">
    <citation type="submission" date="2022-10" db="EMBL/GenBank/DDBJ databases">
        <authorList>
            <consortium name="ENA_rothamsted_submissions"/>
            <consortium name="culmorum"/>
            <person name="King R."/>
        </authorList>
    </citation>
    <scope>NUCLEOTIDE SEQUENCE</scope>
</reference>
<feature type="compositionally biased region" description="Basic residues" evidence="4">
    <location>
        <begin position="306"/>
        <end position="318"/>
    </location>
</feature>
<dbReference type="SMART" id="SM00248">
    <property type="entry name" value="ANK"/>
    <property type="match status" value="7"/>
</dbReference>
<proteinExistence type="predicted"/>
<reference evidence="5" key="1">
    <citation type="submission" date="2021-12" db="EMBL/GenBank/DDBJ databases">
        <authorList>
            <person name="King R."/>
        </authorList>
    </citation>
    <scope>NUCLEOTIDE SEQUENCE</scope>
</reference>
<dbReference type="PANTHER" id="PTHR24141">
    <property type="entry name" value="2-5A-DEPENDENT RIBONUCLEASE"/>
    <property type="match status" value="1"/>
</dbReference>
<evidence type="ECO:0000313" key="5">
    <source>
        <dbReference type="EMBL" id="CAG9791439.1"/>
    </source>
</evidence>
<name>A0A9N9WG03_9NEOP</name>
<dbReference type="EMBL" id="OU893334">
    <property type="protein sequence ID" value="CAG9791439.1"/>
    <property type="molecule type" value="Genomic_DNA"/>
</dbReference>
<gene>
    <name evidence="5" type="ORF">DIATSA_LOCUS9051</name>
</gene>
<feature type="region of interest" description="Disordered" evidence="4">
    <location>
        <begin position="286"/>
        <end position="318"/>
    </location>
</feature>
<feature type="repeat" description="ANK" evidence="3">
    <location>
        <begin position="181"/>
        <end position="213"/>
    </location>
</feature>
<feature type="repeat" description="ANK" evidence="3">
    <location>
        <begin position="78"/>
        <end position="111"/>
    </location>
</feature>
<evidence type="ECO:0000313" key="6">
    <source>
        <dbReference type="Proteomes" id="UP001153714"/>
    </source>
</evidence>
<protein>
    <submittedName>
        <fullName evidence="5">Uncharacterized protein</fullName>
    </submittedName>
</protein>
<dbReference type="Pfam" id="PF12796">
    <property type="entry name" value="Ank_2"/>
    <property type="match status" value="2"/>
</dbReference>
<feature type="repeat" description="ANK" evidence="3">
    <location>
        <begin position="214"/>
        <end position="246"/>
    </location>
</feature>
<keyword evidence="6" id="KW-1185">Reference proteome</keyword>
<dbReference type="Proteomes" id="UP001153714">
    <property type="component" value="Chromosome 3"/>
</dbReference>
<evidence type="ECO:0000256" key="1">
    <source>
        <dbReference type="ARBA" id="ARBA00022737"/>
    </source>
</evidence>
<dbReference type="GO" id="GO:0003723">
    <property type="term" value="F:RNA binding"/>
    <property type="evidence" value="ECO:0007669"/>
    <property type="project" value="TreeGrafter"/>
</dbReference>
<accession>A0A9N9WG03</accession>
<feature type="repeat" description="ANK" evidence="3">
    <location>
        <begin position="247"/>
        <end position="268"/>
    </location>
</feature>
<dbReference type="InterPro" id="IPR036770">
    <property type="entry name" value="Ankyrin_rpt-contain_sf"/>
</dbReference>
<evidence type="ECO:0000256" key="3">
    <source>
        <dbReference type="PROSITE-ProRule" id="PRU00023"/>
    </source>
</evidence>
<sequence>MIGTNFRAIDENKESLATFLIRSGCDVESPRRAGPGGAGADVVGDAHTPLHLCCTWGLTEVIQTLLEHGANINSKDSEGKTPLHIAIENQHSAIISLLLSQPGIDLSARDNKGVSPFAAALIARNNKAAQAILEKNPSAAEQVDKKGRNFLHVAIQKCDMESVMFLLSVEVDVNSRVQDATLAPPLHLAANAGNEVLLRSLLLAGARPNDRDAHKRTALHVAAGAGHAAIVSALASGGAECGAVDAGGDTALHVAAREGHAQAARTLLAETDIDAAATNLKGKVWPPARYSPRPTLTPPLPTSKVKYGRPHATRRDRH</sequence>
<evidence type="ECO:0000256" key="2">
    <source>
        <dbReference type="ARBA" id="ARBA00023043"/>
    </source>
</evidence>
<organism evidence="5 6">
    <name type="scientific">Diatraea saccharalis</name>
    <name type="common">sugarcane borer</name>
    <dbReference type="NCBI Taxonomy" id="40085"/>
    <lineage>
        <taxon>Eukaryota</taxon>
        <taxon>Metazoa</taxon>
        <taxon>Ecdysozoa</taxon>
        <taxon>Arthropoda</taxon>
        <taxon>Hexapoda</taxon>
        <taxon>Insecta</taxon>
        <taxon>Pterygota</taxon>
        <taxon>Neoptera</taxon>
        <taxon>Endopterygota</taxon>
        <taxon>Lepidoptera</taxon>
        <taxon>Glossata</taxon>
        <taxon>Ditrysia</taxon>
        <taxon>Pyraloidea</taxon>
        <taxon>Crambidae</taxon>
        <taxon>Crambinae</taxon>
        <taxon>Diatraea</taxon>
    </lineage>
</organism>
<dbReference type="OrthoDB" id="2306477at2759"/>
<evidence type="ECO:0000256" key="4">
    <source>
        <dbReference type="SAM" id="MobiDB-lite"/>
    </source>
</evidence>
<dbReference type="GO" id="GO:0004540">
    <property type="term" value="F:RNA nuclease activity"/>
    <property type="evidence" value="ECO:0007669"/>
    <property type="project" value="TreeGrafter"/>
</dbReference>
<dbReference type="InterPro" id="IPR002110">
    <property type="entry name" value="Ankyrin_rpt"/>
</dbReference>
<dbReference type="Gene3D" id="1.25.40.20">
    <property type="entry name" value="Ankyrin repeat-containing domain"/>
    <property type="match status" value="2"/>
</dbReference>
<dbReference type="GO" id="GO:0006396">
    <property type="term" value="P:RNA processing"/>
    <property type="evidence" value="ECO:0007669"/>
    <property type="project" value="TreeGrafter"/>
</dbReference>